<name>A0A8S0ZW64_ARCPL</name>
<keyword evidence="3" id="KW-1185">Reference proteome</keyword>
<comment type="caution">
    <text evidence="2">The sequence shown here is derived from an EMBL/GenBank/DDBJ whole genome shotgun (WGS) entry which is preliminary data.</text>
</comment>
<sequence length="109" mass="12494">MVDITVESSTDAKLPNGQKGLHNPLFVNKVDSLEQTPGIACYPEKSDVSASSPQHTRLKTTTKTPTISNCHKHYNTDKIYMFLWYLWVVGNADRTVRRIRATLRRRYVD</sequence>
<protein>
    <submittedName>
        <fullName evidence="2">Uncharacterized protein</fullName>
    </submittedName>
</protein>
<evidence type="ECO:0000313" key="2">
    <source>
        <dbReference type="EMBL" id="CAB3237852.1"/>
    </source>
</evidence>
<dbReference type="EMBL" id="CADEBC010000495">
    <property type="protein sequence ID" value="CAB3237852.1"/>
    <property type="molecule type" value="Genomic_DNA"/>
</dbReference>
<evidence type="ECO:0000313" key="3">
    <source>
        <dbReference type="Proteomes" id="UP000494106"/>
    </source>
</evidence>
<accession>A0A8S0ZW64</accession>
<dbReference type="Proteomes" id="UP000494106">
    <property type="component" value="Unassembled WGS sequence"/>
</dbReference>
<evidence type="ECO:0000256" key="1">
    <source>
        <dbReference type="SAM" id="MobiDB-lite"/>
    </source>
</evidence>
<feature type="compositionally biased region" description="Polar residues" evidence="1">
    <location>
        <begin position="1"/>
        <end position="11"/>
    </location>
</feature>
<feature type="region of interest" description="Disordered" evidence="1">
    <location>
        <begin position="1"/>
        <end position="20"/>
    </location>
</feature>
<feature type="region of interest" description="Disordered" evidence="1">
    <location>
        <begin position="44"/>
        <end position="65"/>
    </location>
</feature>
<dbReference type="AlphaFoldDB" id="A0A8S0ZW64"/>
<gene>
    <name evidence="2" type="ORF">APLA_LOCUS7184</name>
</gene>
<proteinExistence type="predicted"/>
<organism evidence="2 3">
    <name type="scientific">Arctia plantaginis</name>
    <name type="common">Wood tiger moth</name>
    <name type="synonym">Phalaena plantaginis</name>
    <dbReference type="NCBI Taxonomy" id="874455"/>
    <lineage>
        <taxon>Eukaryota</taxon>
        <taxon>Metazoa</taxon>
        <taxon>Ecdysozoa</taxon>
        <taxon>Arthropoda</taxon>
        <taxon>Hexapoda</taxon>
        <taxon>Insecta</taxon>
        <taxon>Pterygota</taxon>
        <taxon>Neoptera</taxon>
        <taxon>Endopterygota</taxon>
        <taxon>Lepidoptera</taxon>
        <taxon>Glossata</taxon>
        <taxon>Ditrysia</taxon>
        <taxon>Noctuoidea</taxon>
        <taxon>Erebidae</taxon>
        <taxon>Arctiinae</taxon>
        <taxon>Arctia</taxon>
    </lineage>
</organism>
<reference evidence="2 3" key="1">
    <citation type="submission" date="2020-04" db="EMBL/GenBank/DDBJ databases">
        <authorList>
            <person name="Wallbank WR R."/>
            <person name="Pardo Diaz C."/>
            <person name="Kozak K."/>
            <person name="Martin S."/>
            <person name="Jiggins C."/>
            <person name="Moest M."/>
            <person name="Warren A I."/>
            <person name="Byers J.R.P. K."/>
            <person name="Montejo-Kovacevich G."/>
            <person name="Yen C E."/>
        </authorList>
    </citation>
    <scope>NUCLEOTIDE SEQUENCE [LARGE SCALE GENOMIC DNA]</scope>
</reference>